<feature type="region of interest" description="Disordered" evidence="6">
    <location>
        <begin position="571"/>
        <end position="602"/>
    </location>
</feature>
<dbReference type="FunFam" id="1.20.1250.20:FF:000196">
    <property type="entry name" value="MFS toxin efflux pump (AflT)"/>
    <property type="match status" value="1"/>
</dbReference>
<organism evidence="9 10">
    <name type="scientific">Coniochaeta hoffmannii</name>
    <dbReference type="NCBI Taxonomy" id="91930"/>
    <lineage>
        <taxon>Eukaryota</taxon>
        <taxon>Fungi</taxon>
        <taxon>Dikarya</taxon>
        <taxon>Ascomycota</taxon>
        <taxon>Pezizomycotina</taxon>
        <taxon>Sordariomycetes</taxon>
        <taxon>Sordariomycetidae</taxon>
        <taxon>Coniochaetales</taxon>
        <taxon>Coniochaetaceae</taxon>
        <taxon>Coniochaeta</taxon>
    </lineage>
</organism>
<feature type="compositionally biased region" description="Basic and acidic residues" evidence="6">
    <location>
        <begin position="591"/>
        <end position="602"/>
    </location>
</feature>
<feature type="transmembrane region" description="Helical" evidence="7">
    <location>
        <begin position="341"/>
        <end position="366"/>
    </location>
</feature>
<protein>
    <submittedName>
        <fullName evidence="9">MFS general substrate transporter</fullName>
    </submittedName>
</protein>
<feature type="transmembrane region" description="Helical" evidence="7">
    <location>
        <begin position="544"/>
        <end position="564"/>
    </location>
</feature>
<evidence type="ECO:0000256" key="1">
    <source>
        <dbReference type="ARBA" id="ARBA00004141"/>
    </source>
</evidence>
<feature type="transmembrane region" description="Helical" evidence="7">
    <location>
        <begin position="378"/>
        <end position="399"/>
    </location>
</feature>
<feature type="transmembrane region" description="Helical" evidence="7">
    <location>
        <begin position="110"/>
        <end position="127"/>
    </location>
</feature>
<dbReference type="Proteomes" id="UP001174691">
    <property type="component" value="Unassembled WGS sequence"/>
</dbReference>
<reference evidence="9" key="1">
    <citation type="submission" date="2022-07" db="EMBL/GenBank/DDBJ databases">
        <title>Fungi with potential for degradation of polypropylene.</title>
        <authorList>
            <person name="Gostincar C."/>
        </authorList>
    </citation>
    <scope>NUCLEOTIDE SEQUENCE</scope>
    <source>
        <strain evidence="9">EXF-13287</strain>
    </source>
</reference>
<dbReference type="PRINTS" id="PR01036">
    <property type="entry name" value="TCRTETB"/>
</dbReference>
<comment type="subcellular location">
    <subcellularLocation>
        <location evidence="1">Membrane</location>
        <topology evidence="1">Multi-pass membrane protein</topology>
    </subcellularLocation>
</comment>
<feature type="transmembrane region" description="Helical" evidence="7">
    <location>
        <begin position="139"/>
        <end position="158"/>
    </location>
</feature>
<evidence type="ECO:0000259" key="8">
    <source>
        <dbReference type="PROSITE" id="PS50850"/>
    </source>
</evidence>
<dbReference type="FunFam" id="1.20.1720.10:FF:000012">
    <property type="entry name" value="MFS toxin efflux pump (AflT)"/>
    <property type="match status" value="1"/>
</dbReference>
<feature type="region of interest" description="Disordered" evidence="6">
    <location>
        <begin position="1"/>
        <end position="43"/>
    </location>
</feature>
<evidence type="ECO:0000256" key="7">
    <source>
        <dbReference type="SAM" id="Phobius"/>
    </source>
</evidence>
<dbReference type="Gene3D" id="1.20.1250.20">
    <property type="entry name" value="MFS general substrate transporter like domains"/>
    <property type="match status" value="1"/>
</dbReference>
<keyword evidence="3 7" id="KW-0812">Transmembrane</keyword>
<sequence>MSAAAYPEEKSRHPAVSNDETGPDLVAASSAGRSSVTAAEPEPAIAEGKQDGTLARLAGSEDHVVYPKGLKLFLIIFALCMSVFLVALDQTIIAPALGTITAEFRSVGDIGWYGAAYLLSTTCLQPTYGTVYRVFDVKATYLCAVAIFEVGSLVCATAPSSIAFIVGRAVAGMGTAGMFSGSVVILSYTLPLRQRPAAFGLIGGMWGIASVAGPLLGGVFSDHVTWRWCFYINLPIGGAAIAAIVFFLHIDRVNNPRNLSLRSRLGELDFVGTAVLIPAVIMLLLALQWGGTEYAWNSAHIIGLFCGAGVMGIIFVGIQIWKGDNGTLPPRLFKNRNVLCAMAFQFCFGAGFFPLVYYLSLYFQAIKGDSAVEAGIKLLPMLIAVVITSVLTGGLVSLVGYYNPFILPCMILFAVGAGMITTFDIDSPLRVWFGYQVLAGLGIGVGFQTGVLVVQNTVSIEWVPQATACVQFFQSLGGSVFIAVAQSVFQNGLIEGIERDAPGVPAEVFIHSGASQVREILRQLHAEQYTEAVLGAYLTGLRHSYYITVACATAAFFIACGLSWKKMERHRAGPKDDAEASPATVEGGQAVEKEREPGSKES</sequence>
<proteinExistence type="predicted"/>
<dbReference type="InterPro" id="IPR011701">
    <property type="entry name" value="MFS"/>
</dbReference>
<evidence type="ECO:0000256" key="3">
    <source>
        <dbReference type="ARBA" id="ARBA00022692"/>
    </source>
</evidence>
<evidence type="ECO:0000256" key="6">
    <source>
        <dbReference type="SAM" id="MobiDB-lite"/>
    </source>
</evidence>
<evidence type="ECO:0000256" key="4">
    <source>
        <dbReference type="ARBA" id="ARBA00022989"/>
    </source>
</evidence>
<dbReference type="PANTHER" id="PTHR23501:SF198">
    <property type="entry name" value="AZOLE RESISTANCE PROTEIN 1-RELATED"/>
    <property type="match status" value="1"/>
</dbReference>
<feature type="transmembrane region" description="Helical" evidence="7">
    <location>
        <begin position="228"/>
        <end position="250"/>
    </location>
</feature>
<dbReference type="EMBL" id="JANBVN010000067">
    <property type="protein sequence ID" value="KAJ9151035.1"/>
    <property type="molecule type" value="Genomic_DNA"/>
</dbReference>
<evidence type="ECO:0000256" key="5">
    <source>
        <dbReference type="ARBA" id="ARBA00023136"/>
    </source>
</evidence>
<dbReference type="InterPro" id="IPR036259">
    <property type="entry name" value="MFS_trans_sf"/>
</dbReference>
<dbReference type="Pfam" id="PF07690">
    <property type="entry name" value="MFS_1"/>
    <property type="match status" value="1"/>
</dbReference>
<evidence type="ECO:0000313" key="10">
    <source>
        <dbReference type="Proteomes" id="UP001174691"/>
    </source>
</evidence>
<keyword evidence="4 7" id="KW-1133">Transmembrane helix</keyword>
<feature type="transmembrane region" description="Helical" evidence="7">
    <location>
        <begin position="301"/>
        <end position="321"/>
    </location>
</feature>
<accession>A0AA38RUU7</accession>
<feature type="transmembrane region" description="Helical" evidence="7">
    <location>
        <begin position="72"/>
        <end position="98"/>
    </location>
</feature>
<dbReference type="PROSITE" id="PS50850">
    <property type="entry name" value="MFS"/>
    <property type="match status" value="1"/>
</dbReference>
<dbReference type="CDD" id="cd17502">
    <property type="entry name" value="MFS_Azr1_MDR_like"/>
    <property type="match status" value="1"/>
</dbReference>
<dbReference type="Gene3D" id="1.20.1720.10">
    <property type="entry name" value="Multidrug resistance protein D"/>
    <property type="match status" value="1"/>
</dbReference>
<dbReference type="SUPFAM" id="SSF103473">
    <property type="entry name" value="MFS general substrate transporter"/>
    <property type="match status" value="1"/>
</dbReference>
<evidence type="ECO:0000313" key="9">
    <source>
        <dbReference type="EMBL" id="KAJ9151035.1"/>
    </source>
</evidence>
<evidence type="ECO:0000256" key="2">
    <source>
        <dbReference type="ARBA" id="ARBA00022448"/>
    </source>
</evidence>
<dbReference type="GO" id="GO:0005886">
    <property type="term" value="C:plasma membrane"/>
    <property type="evidence" value="ECO:0007669"/>
    <property type="project" value="TreeGrafter"/>
</dbReference>
<dbReference type="PANTHER" id="PTHR23501">
    <property type="entry name" value="MAJOR FACILITATOR SUPERFAMILY"/>
    <property type="match status" value="1"/>
</dbReference>
<gene>
    <name evidence="9" type="ORF">NKR19_g5045</name>
</gene>
<feature type="transmembrane region" description="Helical" evidence="7">
    <location>
        <begin position="170"/>
        <end position="190"/>
    </location>
</feature>
<name>A0AA38RUU7_9PEZI</name>
<dbReference type="InterPro" id="IPR020846">
    <property type="entry name" value="MFS_dom"/>
</dbReference>
<feature type="transmembrane region" description="Helical" evidence="7">
    <location>
        <begin position="270"/>
        <end position="289"/>
    </location>
</feature>
<dbReference type="GO" id="GO:0022857">
    <property type="term" value="F:transmembrane transporter activity"/>
    <property type="evidence" value="ECO:0007669"/>
    <property type="project" value="InterPro"/>
</dbReference>
<feature type="transmembrane region" description="Helical" evidence="7">
    <location>
        <begin position="432"/>
        <end position="454"/>
    </location>
</feature>
<comment type="caution">
    <text evidence="9">The sequence shown here is derived from an EMBL/GenBank/DDBJ whole genome shotgun (WGS) entry which is preliminary data.</text>
</comment>
<feature type="domain" description="Major facilitator superfamily (MFS) profile" evidence="8">
    <location>
        <begin position="75"/>
        <end position="531"/>
    </location>
</feature>
<feature type="transmembrane region" description="Helical" evidence="7">
    <location>
        <begin position="196"/>
        <end position="216"/>
    </location>
</feature>
<keyword evidence="10" id="KW-1185">Reference proteome</keyword>
<keyword evidence="5 7" id="KW-0472">Membrane</keyword>
<feature type="transmembrane region" description="Helical" evidence="7">
    <location>
        <begin position="405"/>
        <end position="425"/>
    </location>
</feature>
<keyword evidence="2" id="KW-0813">Transport</keyword>
<dbReference type="AlphaFoldDB" id="A0AA38RUU7"/>